<reference evidence="3 4" key="1">
    <citation type="submission" date="2020-03" db="EMBL/GenBank/DDBJ databases">
        <title>Whole genome shotgun sequence of Phytohabitans flavus NBRC 107702.</title>
        <authorList>
            <person name="Komaki H."/>
            <person name="Tamura T."/>
        </authorList>
    </citation>
    <scope>NUCLEOTIDE SEQUENCE [LARGE SCALE GENOMIC DNA]</scope>
    <source>
        <strain evidence="3 4">NBRC 107702</strain>
    </source>
</reference>
<dbReference type="InterPro" id="IPR003779">
    <property type="entry name" value="CMD-like"/>
</dbReference>
<dbReference type="Gene3D" id="1.20.1290.10">
    <property type="entry name" value="AhpD-like"/>
    <property type="match status" value="1"/>
</dbReference>
<dbReference type="Proteomes" id="UP000502508">
    <property type="component" value="Chromosome"/>
</dbReference>
<proteinExistence type="predicted"/>
<reference evidence="3 4" key="2">
    <citation type="submission" date="2020-03" db="EMBL/GenBank/DDBJ databases">
        <authorList>
            <person name="Ichikawa N."/>
            <person name="Kimura A."/>
            <person name="Kitahashi Y."/>
            <person name="Uohara A."/>
        </authorList>
    </citation>
    <scope>NUCLEOTIDE SEQUENCE [LARGE SCALE GENOMIC DNA]</scope>
    <source>
        <strain evidence="3 4">NBRC 107702</strain>
    </source>
</reference>
<dbReference type="KEGG" id="pfla:Pflav_004930"/>
<accession>A0A6F8XJV1</accession>
<feature type="domain" description="Carboxymuconolactone decarboxylase-like" evidence="2">
    <location>
        <begin position="60"/>
        <end position="105"/>
    </location>
</feature>
<evidence type="ECO:0000256" key="1">
    <source>
        <dbReference type="SAM" id="MobiDB-lite"/>
    </source>
</evidence>
<name>A0A6F8XJV1_9ACTN</name>
<dbReference type="InterPro" id="IPR029032">
    <property type="entry name" value="AhpD-like"/>
</dbReference>
<gene>
    <name evidence="3" type="ORF">Pflav_004930</name>
</gene>
<dbReference type="RefSeq" id="WP_173033349.1">
    <property type="nucleotide sequence ID" value="NZ_AP022870.1"/>
</dbReference>
<evidence type="ECO:0000313" key="3">
    <source>
        <dbReference type="EMBL" id="BCB74083.1"/>
    </source>
</evidence>
<evidence type="ECO:0000313" key="4">
    <source>
        <dbReference type="Proteomes" id="UP000502508"/>
    </source>
</evidence>
<dbReference type="NCBIfam" id="TIGR00778">
    <property type="entry name" value="ahpD_dom"/>
    <property type="match status" value="1"/>
</dbReference>
<keyword evidence="4" id="KW-1185">Reference proteome</keyword>
<dbReference type="GO" id="GO:0051920">
    <property type="term" value="F:peroxiredoxin activity"/>
    <property type="evidence" value="ECO:0007669"/>
    <property type="project" value="InterPro"/>
</dbReference>
<feature type="region of interest" description="Disordered" evidence="1">
    <location>
        <begin position="352"/>
        <end position="375"/>
    </location>
</feature>
<protein>
    <submittedName>
        <fullName evidence="3">Alkyl hydroperoxide reductase AhpD</fullName>
    </submittedName>
</protein>
<dbReference type="InterPro" id="IPR004675">
    <property type="entry name" value="AhpD_core"/>
</dbReference>
<organism evidence="3 4">
    <name type="scientific">Phytohabitans flavus</name>
    <dbReference type="NCBI Taxonomy" id="1076124"/>
    <lineage>
        <taxon>Bacteria</taxon>
        <taxon>Bacillati</taxon>
        <taxon>Actinomycetota</taxon>
        <taxon>Actinomycetes</taxon>
        <taxon>Micromonosporales</taxon>
        <taxon>Micromonosporaceae</taxon>
    </lineage>
</organism>
<evidence type="ECO:0000259" key="2">
    <source>
        <dbReference type="Pfam" id="PF02627"/>
    </source>
</evidence>
<dbReference type="SUPFAM" id="SSF69118">
    <property type="entry name" value="AhpD-like"/>
    <property type="match status" value="2"/>
</dbReference>
<dbReference type="EMBL" id="AP022870">
    <property type="protein sequence ID" value="BCB74083.1"/>
    <property type="molecule type" value="Genomic_DNA"/>
</dbReference>
<dbReference type="Pfam" id="PF02627">
    <property type="entry name" value="CMD"/>
    <property type="match status" value="1"/>
</dbReference>
<dbReference type="AlphaFoldDB" id="A0A6F8XJV1"/>
<sequence length="375" mass="39541">MGLIMIRGTRRALPIQLRHVAPVRLEAARGLVARVYEQVERDFGMLAPPISLHAPAPEPLAASWLLVRETLLAAGAVDRVTREVVATAVSSGNACPYCVDVHGATLHGLAQGPYAVALIAGRPEAIPDPGVRDLAAWARTTGLRRVAAGRPMPFPAEVAPDVVGVAVAFHYLNRMVNVFLAESPFPPSLPDGARGVVRRVFGRLLAPMARGDKTPGRSLELLPAAPLPVDLSWAAGSPKVAQAFARAAAAVDAAGERSVPDTVRDLVAARLSSWDGEAPGLTRGWLDGAVSGLPAADRPAGRLALLIVEASYRVTEADVADFRTARPDDRSLVELASWASLAAARRVGTWQRGDQPDALPSVAHEPPTETPTVIN</sequence>